<dbReference type="Proteomes" id="UP001159364">
    <property type="component" value="Linkage Group LG06"/>
</dbReference>
<keyword evidence="2" id="KW-1185">Reference proteome</keyword>
<evidence type="ECO:0000313" key="2">
    <source>
        <dbReference type="Proteomes" id="UP001159364"/>
    </source>
</evidence>
<dbReference type="EMBL" id="JAIWQS010000006">
    <property type="protein sequence ID" value="KAJ8761589.1"/>
    <property type="molecule type" value="Genomic_DNA"/>
</dbReference>
<sequence>MLSEDDSILFKFINSTNLDEIMDYGSWQVGEQPLFIQKWRIGLEIDLVQFHNVSMEFRTIKGLSYLARSLGKLICIDSQTMTMEHICYAKICVEVSKKISLLESLPILQLTKMGELEKVVITLSYPWKLMNDSKVWKPTSKLFQTRWHEELLDSVVVDDNDGAVSKDRGVVYESPLVKVDNHLSGIVDVVNSMVDVVECERVDVNGVVFDTAPVKAVKDSHSAEDESDNDATMGVFNDVVDVVNGGEVNLQIPTEKMAQVIDNGNQLVGLRTKNIAANNSQPQ</sequence>
<protein>
    <recommendedName>
        <fullName evidence="3">DUF4283 domain-containing protein</fullName>
    </recommendedName>
</protein>
<dbReference type="InterPro" id="IPR040256">
    <property type="entry name" value="At4g02000-like"/>
</dbReference>
<proteinExistence type="predicted"/>
<accession>A0AAV8T5L2</accession>
<dbReference type="AlphaFoldDB" id="A0AAV8T5L2"/>
<reference evidence="1 2" key="1">
    <citation type="submission" date="2021-09" db="EMBL/GenBank/DDBJ databases">
        <title>Genomic insights and catalytic innovation underlie evolution of tropane alkaloids biosynthesis.</title>
        <authorList>
            <person name="Wang Y.-J."/>
            <person name="Tian T."/>
            <person name="Huang J.-P."/>
            <person name="Huang S.-X."/>
        </authorList>
    </citation>
    <scope>NUCLEOTIDE SEQUENCE [LARGE SCALE GENOMIC DNA]</scope>
    <source>
        <strain evidence="1">KIB-2018</strain>
        <tissue evidence="1">Leaf</tissue>
    </source>
</reference>
<organism evidence="1 2">
    <name type="scientific">Erythroxylum novogranatense</name>
    <dbReference type="NCBI Taxonomy" id="1862640"/>
    <lineage>
        <taxon>Eukaryota</taxon>
        <taxon>Viridiplantae</taxon>
        <taxon>Streptophyta</taxon>
        <taxon>Embryophyta</taxon>
        <taxon>Tracheophyta</taxon>
        <taxon>Spermatophyta</taxon>
        <taxon>Magnoliopsida</taxon>
        <taxon>eudicotyledons</taxon>
        <taxon>Gunneridae</taxon>
        <taxon>Pentapetalae</taxon>
        <taxon>rosids</taxon>
        <taxon>fabids</taxon>
        <taxon>Malpighiales</taxon>
        <taxon>Erythroxylaceae</taxon>
        <taxon>Erythroxylum</taxon>
    </lineage>
</organism>
<gene>
    <name evidence="1" type="ORF">K2173_004365</name>
</gene>
<evidence type="ECO:0000313" key="1">
    <source>
        <dbReference type="EMBL" id="KAJ8761589.1"/>
    </source>
</evidence>
<evidence type="ECO:0008006" key="3">
    <source>
        <dbReference type="Google" id="ProtNLM"/>
    </source>
</evidence>
<dbReference type="PANTHER" id="PTHR31286:SF165">
    <property type="entry name" value="DUF4283 DOMAIN-CONTAINING PROTEIN"/>
    <property type="match status" value="1"/>
</dbReference>
<comment type="caution">
    <text evidence="1">The sequence shown here is derived from an EMBL/GenBank/DDBJ whole genome shotgun (WGS) entry which is preliminary data.</text>
</comment>
<name>A0AAV8T5L2_9ROSI</name>
<dbReference type="PANTHER" id="PTHR31286">
    <property type="entry name" value="GLYCINE-RICH CELL WALL STRUCTURAL PROTEIN 1.8-LIKE"/>
    <property type="match status" value="1"/>
</dbReference>